<dbReference type="STRING" id="1835702.A0A1F5LUL9"/>
<reference evidence="10 11" key="1">
    <citation type="journal article" date="2016" name="Sci. Rep.">
        <title>Penicillium arizonense, a new, genome sequenced fungal species, reveals a high chemical diversity in secreted metabolites.</title>
        <authorList>
            <person name="Grijseels S."/>
            <person name="Nielsen J.C."/>
            <person name="Randelovic M."/>
            <person name="Nielsen J."/>
            <person name="Nielsen K.F."/>
            <person name="Workman M."/>
            <person name="Frisvad J.C."/>
        </authorList>
    </citation>
    <scope>NUCLEOTIDE SEQUENCE [LARGE SCALE GENOMIC DNA]</scope>
    <source>
        <strain evidence="10 11">CBS 141311</strain>
    </source>
</reference>
<protein>
    <recommendedName>
        <fullName evidence="9">Major facilitator superfamily (MFS) profile domain-containing protein</fullName>
    </recommendedName>
</protein>
<evidence type="ECO:0000256" key="1">
    <source>
        <dbReference type="ARBA" id="ARBA00004141"/>
    </source>
</evidence>
<dbReference type="RefSeq" id="XP_022492187.1">
    <property type="nucleotide sequence ID" value="XM_022627743.1"/>
</dbReference>
<accession>A0A1F5LUL9</accession>
<feature type="transmembrane region" description="Helical" evidence="8">
    <location>
        <begin position="364"/>
        <end position="387"/>
    </location>
</feature>
<dbReference type="Proteomes" id="UP000177622">
    <property type="component" value="Unassembled WGS sequence"/>
</dbReference>
<feature type="compositionally biased region" description="Basic and acidic residues" evidence="7">
    <location>
        <begin position="713"/>
        <end position="730"/>
    </location>
</feature>
<feature type="transmembrane region" description="Helical" evidence="8">
    <location>
        <begin position="245"/>
        <end position="265"/>
    </location>
</feature>
<dbReference type="OrthoDB" id="5290825at2759"/>
<keyword evidence="5 8" id="KW-1133">Transmembrane helix</keyword>
<feature type="transmembrane region" description="Helical" evidence="8">
    <location>
        <begin position="468"/>
        <end position="493"/>
    </location>
</feature>
<keyword evidence="11" id="KW-1185">Reference proteome</keyword>
<dbReference type="GO" id="GO:0022857">
    <property type="term" value="F:transmembrane transporter activity"/>
    <property type="evidence" value="ECO:0007669"/>
    <property type="project" value="InterPro"/>
</dbReference>
<dbReference type="InterPro" id="IPR003663">
    <property type="entry name" value="Sugar/inositol_transpt"/>
</dbReference>
<dbReference type="Pfam" id="PF00083">
    <property type="entry name" value="Sugar_tr"/>
    <property type="match status" value="1"/>
</dbReference>
<feature type="transmembrane region" description="Helical" evidence="8">
    <location>
        <begin position="277"/>
        <end position="295"/>
    </location>
</feature>
<dbReference type="InterPro" id="IPR050814">
    <property type="entry name" value="Myo-inositol_Transporter"/>
</dbReference>
<dbReference type="PROSITE" id="PS50850">
    <property type="entry name" value="MFS"/>
    <property type="match status" value="1"/>
</dbReference>
<feature type="transmembrane region" description="Helical" evidence="8">
    <location>
        <begin position="595"/>
        <end position="615"/>
    </location>
</feature>
<dbReference type="PANTHER" id="PTHR48020:SF14">
    <property type="entry name" value="SUGAR TRANSPORTER, PUTATIVE-RELATED"/>
    <property type="match status" value="1"/>
</dbReference>
<feature type="transmembrane region" description="Helical" evidence="8">
    <location>
        <begin position="627"/>
        <end position="646"/>
    </location>
</feature>
<comment type="caution">
    <text evidence="10">The sequence shown here is derived from an EMBL/GenBank/DDBJ whole genome shotgun (WGS) entry which is preliminary data.</text>
</comment>
<comment type="subcellular location">
    <subcellularLocation>
        <location evidence="1">Membrane</location>
        <topology evidence="1">Multi-pass membrane protein</topology>
    </subcellularLocation>
</comment>
<organism evidence="10 11">
    <name type="scientific">Penicillium arizonense</name>
    <dbReference type="NCBI Taxonomy" id="1835702"/>
    <lineage>
        <taxon>Eukaryota</taxon>
        <taxon>Fungi</taxon>
        <taxon>Dikarya</taxon>
        <taxon>Ascomycota</taxon>
        <taxon>Pezizomycotina</taxon>
        <taxon>Eurotiomycetes</taxon>
        <taxon>Eurotiomycetidae</taxon>
        <taxon>Eurotiales</taxon>
        <taxon>Aspergillaceae</taxon>
        <taxon>Penicillium</taxon>
    </lineage>
</organism>
<dbReference type="AlphaFoldDB" id="A0A1F5LUL9"/>
<dbReference type="SUPFAM" id="SSF103473">
    <property type="entry name" value="MFS general substrate transporter"/>
    <property type="match status" value="1"/>
</dbReference>
<evidence type="ECO:0000256" key="4">
    <source>
        <dbReference type="ARBA" id="ARBA00022692"/>
    </source>
</evidence>
<keyword evidence="6 8" id="KW-0472">Membrane</keyword>
<feature type="region of interest" description="Disordered" evidence="7">
    <location>
        <begin position="708"/>
        <end position="730"/>
    </location>
</feature>
<evidence type="ECO:0000256" key="7">
    <source>
        <dbReference type="SAM" id="MobiDB-lite"/>
    </source>
</evidence>
<keyword evidence="3" id="KW-0813">Transport</keyword>
<dbReference type="PROSITE" id="PS00217">
    <property type="entry name" value="SUGAR_TRANSPORT_2"/>
    <property type="match status" value="1"/>
</dbReference>
<dbReference type="GO" id="GO:0015791">
    <property type="term" value="P:polyol transmembrane transport"/>
    <property type="evidence" value="ECO:0007669"/>
    <property type="project" value="UniProtKB-ARBA"/>
</dbReference>
<dbReference type="GO" id="GO:0016020">
    <property type="term" value="C:membrane"/>
    <property type="evidence" value="ECO:0007669"/>
    <property type="project" value="UniProtKB-SubCell"/>
</dbReference>
<keyword evidence="4 8" id="KW-0812">Transmembrane</keyword>
<dbReference type="PANTHER" id="PTHR48020">
    <property type="entry name" value="PROTON MYO-INOSITOL COTRANSPORTER"/>
    <property type="match status" value="1"/>
</dbReference>
<dbReference type="InterPro" id="IPR036259">
    <property type="entry name" value="MFS_trans_sf"/>
</dbReference>
<dbReference type="InterPro" id="IPR020846">
    <property type="entry name" value="MFS_dom"/>
</dbReference>
<evidence type="ECO:0000256" key="3">
    <source>
        <dbReference type="ARBA" id="ARBA00022448"/>
    </source>
</evidence>
<dbReference type="Gene3D" id="1.20.1250.20">
    <property type="entry name" value="MFS general substrate transporter like domains"/>
    <property type="match status" value="1"/>
</dbReference>
<name>A0A1F5LUL9_PENAI</name>
<feature type="transmembrane region" description="Helical" evidence="8">
    <location>
        <begin position="499"/>
        <end position="521"/>
    </location>
</feature>
<feature type="transmembrane region" description="Helical" evidence="8">
    <location>
        <begin position="528"/>
        <end position="551"/>
    </location>
</feature>
<evidence type="ECO:0000256" key="5">
    <source>
        <dbReference type="ARBA" id="ARBA00022989"/>
    </source>
</evidence>
<feature type="transmembrane region" description="Helical" evidence="8">
    <location>
        <begin position="557"/>
        <end position="574"/>
    </location>
</feature>
<dbReference type="NCBIfam" id="TIGR00879">
    <property type="entry name" value="SP"/>
    <property type="match status" value="1"/>
</dbReference>
<gene>
    <name evidence="10" type="ORF">PENARI_c002G08737</name>
</gene>
<evidence type="ECO:0000313" key="10">
    <source>
        <dbReference type="EMBL" id="OGE56760.1"/>
    </source>
</evidence>
<dbReference type="GO" id="GO:0015798">
    <property type="term" value="P:myo-inositol transport"/>
    <property type="evidence" value="ECO:0007669"/>
    <property type="project" value="UniProtKB-ARBA"/>
</dbReference>
<sequence>MAYDCIIRALYTIQQRLFLKSVKYNEVPLVFGNTSLARYSYQVSDETVLQVLLTAWDKVKNRFDTPASAFYSAGLERIGGLELVFALHILATLETSGAKMSHLTGHDAAGGMTENVTGEIKNPLAGISNDKLMADVTDYATEYGLQDILPILKKGALVAQSPSGIELIPELSDDDRRILTEETTRRWKHPFALYYTIILNSISAAIQGWDQTGSNGANLTFDVQFGIPNNSPQCPDPATCTRNQWIVGFINATPYITICIFVAWLSDPLNHILGRRGTIFLAAIFSFAAPLGSGFTQHWGQLIATRMLLGLGMGLKEVTVPVYSAENAPTNIRGGLVMSWQLWTAFGIFLGTCANLIVANTGDIAWRLQLGSAFIPAVPLLLGIWFCPESPRWLMTKKDHKKAYRSLLRLRNTPLQAARDLYMIHAQLEMKNQMISESGFSKKDNMFVRFVELFTVPRLRRAVQASGIVMIAQQMCGINIISFYSSTIFQLAGASNIEALLASFGFGLINFVFAWPAVWTIDTFGRRGLLLFTFPQMCWTLLAAGFCFWISTDSNAHIGMIAFFVYLFDAFYSPGEGPVPFTYSAEVFPLSHREVGMAWAVATNNFWASVLSLTFPYMLRALTPQGAFGFYAFLNLLAFALIFLFMPETMQRSLEELDYVFSVPTRTHAKYQLTQVLPWWIKRYIFMRKDAVCPELYRVAQDPIPSPSGTTVDWEKMPKAGENERHAEYA</sequence>
<dbReference type="InterPro" id="IPR005828">
    <property type="entry name" value="MFS_sugar_transport-like"/>
</dbReference>
<dbReference type="GeneID" id="34572477"/>
<comment type="similarity">
    <text evidence="2">Belongs to the major facilitator superfamily. Sugar transporter (TC 2.A.1.1) family.</text>
</comment>
<evidence type="ECO:0000259" key="9">
    <source>
        <dbReference type="PROSITE" id="PS50850"/>
    </source>
</evidence>
<dbReference type="InterPro" id="IPR005829">
    <property type="entry name" value="Sugar_transporter_CS"/>
</dbReference>
<evidence type="ECO:0000313" key="11">
    <source>
        <dbReference type="Proteomes" id="UP000177622"/>
    </source>
</evidence>
<evidence type="ECO:0000256" key="2">
    <source>
        <dbReference type="ARBA" id="ARBA00010992"/>
    </source>
</evidence>
<dbReference type="PRINTS" id="PR00171">
    <property type="entry name" value="SUGRTRNSPORT"/>
</dbReference>
<evidence type="ECO:0000256" key="6">
    <source>
        <dbReference type="ARBA" id="ARBA00023136"/>
    </source>
</evidence>
<feature type="transmembrane region" description="Helical" evidence="8">
    <location>
        <begin position="337"/>
        <end position="358"/>
    </location>
</feature>
<feature type="domain" description="Major facilitator superfamily (MFS) profile" evidence="9">
    <location>
        <begin position="196"/>
        <end position="650"/>
    </location>
</feature>
<proteinExistence type="inferred from homology"/>
<dbReference type="FunFam" id="1.20.1250.20:FF:000100">
    <property type="entry name" value="MFS sugar transporter, putative"/>
    <property type="match status" value="1"/>
</dbReference>
<evidence type="ECO:0000256" key="8">
    <source>
        <dbReference type="SAM" id="Phobius"/>
    </source>
</evidence>
<dbReference type="EMBL" id="LXJU01000002">
    <property type="protein sequence ID" value="OGE56760.1"/>
    <property type="molecule type" value="Genomic_DNA"/>
</dbReference>